<protein>
    <submittedName>
        <fullName evidence="2">Uncharacterized protein</fullName>
    </submittedName>
</protein>
<dbReference type="AlphaFoldDB" id="A0A813LW15"/>
<gene>
    <name evidence="2" type="ORF">PGLA2088_LOCUS49714</name>
</gene>
<proteinExistence type="predicted"/>
<reference evidence="2" key="1">
    <citation type="submission" date="2021-02" db="EMBL/GenBank/DDBJ databases">
        <authorList>
            <person name="Dougan E. K."/>
            <person name="Rhodes N."/>
            <person name="Thang M."/>
            <person name="Chan C."/>
        </authorList>
    </citation>
    <scope>NUCLEOTIDE SEQUENCE</scope>
</reference>
<dbReference type="EMBL" id="CAJNNW010037135">
    <property type="protein sequence ID" value="CAE8739664.1"/>
    <property type="molecule type" value="Genomic_DNA"/>
</dbReference>
<feature type="compositionally biased region" description="Low complexity" evidence="1">
    <location>
        <begin position="19"/>
        <end position="64"/>
    </location>
</feature>
<sequence>MAPASSPRSQPAEPLSPSNNNNNNNNNDDNNNNNNNNDNNNNNNNNNNNHNDDNNNNNNNNDNNSSRADPPSSATSGYDFDECAADGPGWVQRSAELLRQGQAELALEVAEGELRRAAEGRGGVTAVGEEPREVSGRFFALHGMAKARLALGDLHDALELCGRAQLELLGSDRHGAAMDCAQRAAAIFRESGHRAAEARVHYFPW</sequence>
<dbReference type="Proteomes" id="UP000626109">
    <property type="component" value="Unassembled WGS sequence"/>
</dbReference>
<evidence type="ECO:0000313" key="2">
    <source>
        <dbReference type="EMBL" id="CAE8739664.1"/>
    </source>
</evidence>
<dbReference type="PANTHER" id="PTHR36911:SF3">
    <property type="entry name" value="GATA ZINC FINGER DOMAIN-CONTAINING PROTEIN 4-RELATED"/>
    <property type="match status" value="1"/>
</dbReference>
<evidence type="ECO:0000256" key="1">
    <source>
        <dbReference type="SAM" id="MobiDB-lite"/>
    </source>
</evidence>
<dbReference type="PANTHER" id="PTHR36911">
    <property type="entry name" value="LIM ZINC-BINDING DOMAIN-CONTAINING PROTEIN-RELATED"/>
    <property type="match status" value="1"/>
</dbReference>
<comment type="caution">
    <text evidence="2">The sequence shown here is derived from an EMBL/GenBank/DDBJ whole genome shotgun (WGS) entry which is preliminary data.</text>
</comment>
<organism evidence="2 3">
    <name type="scientific">Polarella glacialis</name>
    <name type="common">Dinoflagellate</name>
    <dbReference type="NCBI Taxonomy" id="89957"/>
    <lineage>
        <taxon>Eukaryota</taxon>
        <taxon>Sar</taxon>
        <taxon>Alveolata</taxon>
        <taxon>Dinophyceae</taxon>
        <taxon>Suessiales</taxon>
        <taxon>Suessiaceae</taxon>
        <taxon>Polarella</taxon>
    </lineage>
</organism>
<feature type="region of interest" description="Disordered" evidence="1">
    <location>
        <begin position="1"/>
        <end position="81"/>
    </location>
</feature>
<name>A0A813LW15_POLGL</name>
<evidence type="ECO:0000313" key="3">
    <source>
        <dbReference type="Proteomes" id="UP000626109"/>
    </source>
</evidence>
<accession>A0A813LW15</accession>